<name>A0A7D9ITD7_PARCT</name>
<keyword evidence="2" id="KW-1185">Reference proteome</keyword>
<gene>
    <name evidence="1" type="ORF">PACLA_8A022594</name>
</gene>
<evidence type="ECO:0000313" key="1">
    <source>
        <dbReference type="EMBL" id="CAB4013054.1"/>
    </source>
</evidence>
<evidence type="ECO:0000313" key="2">
    <source>
        <dbReference type="Proteomes" id="UP001152795"/>
    </source>
</evidence>
<dbReference type="EMBL" id="CACRXK020007736">
    <property type="protein sequence ID" value="CAB4013054.1"/>
    <property type="molecule type" value="Genomic_DNA"/>
</dbReference>
<dbReference type="AlphaFoldDB" id="A0A7D9ITD7"/>
<protein>
    <submittedName>
        <fullName evidence="1">Uncharacterized protein</fullName>
    </submittedName>
</protein>
<proteinExistence type="predicted"/>
<accession>A0A7D9ITD7</accession>
<dbReference type="OrthoDB" id="10583324at2759"/>
<organism evidence="1 2">
    <name type="scientific">Paramuricea clavata</name>
    <name type="common">Red gorgonian</name>
    <name type="synonym">Violescent sea-whip</name>
    <dbReference type="NCBI Taxonomy" id="317549"/>
    <lineage>
        <taxon>Eukaryota</taxon>
        <taxon>Metazoa</taxon>
        <taxon>Cnidaria</taxon>
        <taxon>Anthozoa</taxon>
        <taxon>Octocorallia</taxon>
        <taxon>Malacalcyonacea</taxon>
        <taxon>Plexauridae</taxon>
        <taxon>Paramuricea</taxon>
    </lineage>
</organism>
<dbReference type="Proteomes" id="UP001152795">
    <property type="component" value="Unassembled WGS sequence"/>
</dbReference>
<reference evidence="1" key="1">
    <citation type="submission" date="2020-04" db="EMBL/GenBank/DDBJ databases">
        <authorList>
            <person name="Alioto T."/>
            <person name="Alioto T."/>
            <person name="Gomez Garrido J."/>
        </authorList>
    </citation>
    <scope>NUCLEOTIDE SEQUENCE</scope>
    <source>
        <strain evidence="1">A484AB</strain>
    </source>
</reference>
<comment type="caution">
    <text evidence="1">The sequence shown here is derived from an EMBL/GenBank/DDBJ whole genome shotgun (WGS) entry which is preliminary data.</text>
</comment>
<sequence>MDLFHRLGLASHPNTIRAQLQSAANLSADEILSWKTEIEVNRNKANLMDGVLKSQTQSSQIQDTMEICSIDFSRETVAKYQYFDTNKFELCKNILRSGKFDNIHEDSDILHIMLWNHCDKKAFHITGAVTMSTLQ</sequence>